<feature type="domain" description="STAS" evidence="8">
    <location>
        <begin position="844"/>
        <end position="957"/>
    </location>
</feature>
<feature type="region of interest" description="Disordered" evidence="5">
    <location>
        <begin position="1"/>
        <end position="61"/>
    </location>
</feature>
<dbReference type="CDD" id="cd07042">
    <property type="entry name" value="STAS_SulP_like_sulfate_transporter"/>
    <property type="match status" value="1"/>
</dbReference>
<feature type="transmembrane region" description="Helical" evidence="6">
    <location>
        <begin position="550"/>
        <end position="572"/>
    </location>
</feature>
<dbReference type="PANTHER" id="PTHR43310">
    <property type="entry name" value="SULFATE TRANSPORTER YBAR-RELATED"/>
    <property type="match status" value="1"/>
</dbReference>
<feature type="transmembrane region" description="Helical" evidence="6">
    <location>
        <begin position="509"/>
        <end position="530"/>
    </location>
</feature>
<feature type="transmembrane region" description="Helical" evidence="6">
    <location>
        <begin position="579"/>
        <end position="603"/>
    </location>
</feature>
<feature type="compositionally biased region" description="Low complexity" evidence="5">
    <location>
        <begin position="1071"/>
        <end position="1087"/>
    </location>
</feature>
<feature type="transmembrane region" description="Helical" evidence="6">
    <location>
        <begin position="419"/>
        <end position="437"/>
    </location>
</feature>
<dbReference type="AlphaFoldDB" id="A0A9W6WDA6"/>
<evidence type="ECO:0000256" key="1">
    <source>
        <dbReference type="ARBA" id="ARBA00004141"/>
    </source>
</evidence>
<feature type="transmembrane region" description="Helical" evidence="6">
    <location>
        <begin position="721"/>
        <end position="753"/>
    </location>
</feature>
<feature type="transmembrane region" description="Helical" evidence="6">
    <location>
        <begin position="774"/>
        <end position="806"/>
    </location>
</feature>
<feature type="compositionally biased region" description="Polar residues" evidence="5">
    <location>
        <begin position="234"/>
        <end position="245"/>
    </location>
</feature>
<dbReference type="InterPro" id="IPR052706">
    <property type="entry name" value="Membrane-Transporter-like"/>
</dbReference>
<feature type="compositionally biased region" description="Low complexity" evidence="5">
    <location>
        <begin position="986"/>
        <end position="1000"/>
    </location>
</feature>
<feature type="transmembrane region" description="Helical" evidence="6">
    <location>
        <begin position="681"/>
        <end position="701"/>
    </location>
</feature>
<keyword evidence="10" id="KW-1185">Reference proteome</keyword>
<evidence type="ECO:0000259" key="7">
    <source>
        <dbReference type="PROSITE" id="PS50042"/>
    </source>
</evidence>
<evidence type="ECO:0000256" key="4">
    <source>
        <dbReference type="ARBA" id="ARBA00023136"/>
    </source>
</evidence>
<sequence length="1248" mass="138582">MSNNQNTSQGLVSRWQSGESLSPSNEFSPRSFSPSFIIQQQQQQQQSQSQSNTPMSHSYSRPINHRQSISVDQNNLARSFVYSSFKPERNSAFGVSETPTVHSGTSIQEVTAGLADVGLDSSDEDQTQSNDFNTSQGEIAANGVNNKDTNYNLGNTDDEYNEIQFNNRTAPQHSSNINITVDNSGLIDDNLDSNSNFESTNFNKKYIANDESTENGHSTLSDLLGKSTPRESFHTSNNDHTQNHQLTHRHVSDQNEDSPLLSEVYRSYTNANDIEEALSPHVSNEGQNPSATDVESQKYDIPVTDESIQNLKYGSISSSRNNSHSNLLGAHFNQDQSPNNGKRSSTQRNSKKIYEFSNVIDMIKTTDRSTIIEECIKKPVGYLPAVFLGTLLNILDGLSYGMIMFPIGEAVFSGMAPHGLSMFYLSCIISQLVYSLGGSAFKSGIGSEMIEVTPFFHSMAFSILSQVGEENQDAVISTTIVTFAISSIVTGLVFFLLGKCKLGSLVGFFPRHILVGCIGGVGYFLVVTGIEVSSRLEGGLFYNLPTLKFLIQPLTLLQWTVPLALTFILIVIQHHNNSALIVPLFFISVFILFHLLVLVVPSWSIEAARNSGWVFGAQQTNEPWYGFYKLYNFSIVDWWVVFGELPTMLALTFFGVLHVPINVPALAVTIQMDKFDVDRELVAHGVSNALSGLFGSIQNYLVYTNSVLFIRAGADSRVAGVMLAIATGAVMMIGPVVIGWIPVCVVGSLIYLLGYELLKEALHDTFGKLKKFEYITIIIIVITMGAWDFVYGILVGILLACVSFVIEAARKPVVSGIYTGEYARSIVIRHPKQQTFLKDVGKQIYIMKLQGSLFFGSIGGLEEKARRRFDDSVFLKEPIRYLIFDMKKVLSIDFSAVEGFRRIRNLIIEKDAYFIISSVQENSEIVRALRDSGLWETEEHKERIQLFSSLNSALEWCENTFLETYKLVKSKHLKQEQQRISYSQHSGNGNNSGNSSTSSSPTAHQPINKTRKSNANMISIFDDNSASFGSPRRVQLLKAASKTVSDEVKDSNIFNKIQLPIPEQRQKSQTSQYPSSPSGGAPSSPLYSTAYLPKNSANSLPAPLPLLLTVVLSMSERDSQFWVKLLKYLTKTTYQPGSIIYDKKSDQPSMFFVESGLISNTIDFPNIKFELCSSVLPLTAFGDVVSTKSDRAVRYVASTETVVWKISKESLQKLEQEQNEVYAELLVISLRLFTKRFDSVTSNILLSA</sequence>
<proteinExistence type="predicted"/>
<dbReference type="InterPro" id="IPR002645">
    <property type="entry name" value="STAS_dom"/>
</dbReference>
<feature type="compositionally biased region" description="Polar residues" evidence="5">
    <location>
        <begin position="1001"/>
        <end position="1012"/>
    </location>
</feature>
<organism evidence="9 10">
    <name type="scientific">Candida boidinii</name>
    <name type="common">Yeast</name>
    <dbReference type="NCBI Taxonomy" id="5477"/>
    <lineage>
        <taxon>Eukaryota</taxon>
        <taxon>Fungi</taxon>
        <taxon>Dikarya</taxon>
        <taxon>Ascomycota</taxon>
        <taxon>Saccharomycotina</taxon>
        <taxon>Pichiomycetes</taxon>
        <taxon>Pichiales</taxon>
        <taxon>Pichiaceae</taxon>
        <taxon>Ogataea</taxon>
        <taxon>Ogataea/Candida clade</taxon>
    </lineage>
</organism>
<evidence type="ECO:0000256" key="5">
    <source>
        <dbReference type="SAM" id="MobiDB-lite"/>
    </source>
</evidence>
<evidence type="ECO:0000313" key="10">
    <source>
        <dbReference type="Proteomes" id="UP001165120"/>
    </source>
</evidence>
<evidence type="ECO:0000256" key="3">
    <source>
        <dbReference type="ARBA" id="ARBA00022989"/>
    </source>
</evidence>
<feature type="compositionally biased region" description="Polar residues" evidence="5">
    <location>
        <begin position="52"/>
        <end position="61"/>
    </location>
</feature>
<feature type="region of interest" description="Disordered" evidence="5">
    <location>
        <begin position="1055"/>
        <end position="1087"/>
    </location>
</feature>
<dbReference type="InterPro" id="IPR014710">
    <property type="entry name" value="RmlC-like_jellyroll"/>
</dbReference>
<dbReference type="Proteomes" id="UP001165120">
    <property type="component" value="Unassembled WGS sequence"/>
</dbReference>
<feature type="compositionally biased region" description="Polar residues" evidence="5">
    <location>
        <begin position="127"/>
        <end position="155"/>
    </location>
</feature>
<dbReference type="PANTHER" id="PTHR43310:SF4">
    <property type="entry name" value="AFR304WP"/>
    <property type="match status" value="1"/>
</dbReference>
<evidence type="ECO:0000256" key="6">
    <source>
        <dbReference type="SAM" id="Phobius"/>
    </source>
</evidence>
<dbReference type="Gene3D" id="2.60.120.10">
    <property type="entry name" value="Jelly Rolls"/>
    <property type="match status" value="1"/>
</dbReference>
<dbReference type="PROSITE" id="PS50042">
    <property type="entry name" value="CNMP_BINDING_3"/>
    <property type="match status" value="1"/>
</dbReference>
<name>A0A9W6WDA6_CANBO</name>
<feature type="compositionally biased region" description="Polar residues" evidence="5">
    <location>
        <begin position="333"/>
        <end position="348"/>
    </location>
</feature>
<dbReference type="CDD" id="cd00038">
    <property type="entry name" value="CAP_ED"/>
    <property type="match status" value="1"/>
</dbReference>
<dbReference type="GO" id="GO:0016020">
    <property type="term" value="C:membrane"/>
    <property type="evidence" value="ECO:0007669"/>
    <property type="project" value="UniProtKB-SubCell"/>
</dbReference>
<dbReference type="PROSITE" id="PS50801">
    <property type="entry name" value="STAS"/>
    <property type="match status" value="1"/>
</dbReference>
<feature type="transmembrane region" description="Helical" evidence="6">
    <location>
        <begin position="474"/>
        <end position="497"/>
    </location>
</feature>
<keyword evidence="4 6" id="KW-0472">Membrane</keyword>
<feature type="region of interest" description="Disordered" evidence="5">
    <location>
        <begin position="120"/>
        <end position="158"/>
    </location>
</feature>
<comment type="caution">
    <text evidence="9">The sequence shown here is derived from an EMBL/GenBank/DDBJ whole genome shotgun (WGS) entry which is preliminary data.</text>
</comment>
<feature type="compositionally biased region" description="Polar residues" evidence="5">
    <location>
        <begin position="1"/>
        <end position="21"/>
    </location>
</feature>
<dbReference type="Pfam" id="PF01740">
    <property type="entry name" value="STAS"/>
    <property type="match status" value="1"/>
</dbReference>
<feature type="region of interest" description="Disordered" evidence="5">
    <location>
        <begin position="208"/>
        <end position="258"/>
    </location>
</feature>
<evidence type="ECO:0000259" key="8">
    <source>
        <dbReference type="PROSITE" id="PS50801"/>
    </source>
</evidence>
<feature type="region of interest" description="Disordered" evidence="5">
    <location>
        <begin position="978"/>
        <end position="1012"/>
    </location>
</feature>
<protein>
    <submittedName>
        <fullName evidence="9">Unnamed protein product</fullName>
    </submittedName>
</protein>
<feature type="region of interest" description="Disordered" evidence="5">
    <location>
        <begin position="315"/>
        <end position="349"/>
    </location>
</feature>
<feature type="transmembrane region" description="Helical" evidence="6">
    <location>
        <begin position="386"/>
        <end position="407"/>
    </location>
</feature>
<feature type="domain" description="Cyclic nucleotide-binding" evidence="7">
    <location>
        <begin position="1113"/>
        <end position="1214"/>
    </location>
</feature>
<dbReference type="Gene3D" id="3.30.750.24">
    <property type="entry name" value="STAS domain"/>
    <property type="match status" value="1"/>
</dbReference>
<comment type="subcellular location">
    <subcellularLocation>
        <location evidence="1">Membrane</location>
        <topology evidence="1">Multi-pass membrane protein</topology>
    </subcellularLocation>
</comment>
<dbReference type="InterPro" id="IPR018490">
    <property type="entry name" value="cNMP-bd_dom_sf"/>
</dbReference>
<dbReference type="SUPFAM" id="SSF51206">
    <property type="entry name" value="cAMP-binding domain-like"/>
    <property type="match status" value="1"/>
</dbReference>
<gene>
    <name evidence="9" type="ORF">Cboi02_000029600</name>
</gene>
<dbReference type="InterPro" id="IPR036513">
    <property type="entry name" value="STAS_dom_sf"/>
</dbReference>
<dbReference type="EMBL" id="BSXN01000053">
    <property type="protein sequence ID" value="GME66856.1"/>
    <property type="molecule type" value="Genomic_DNA"/>
</dbReference>
<feature type="transmembrane region" description="Helical" evidence="6">
    <location>
        <begin position="648"/>
        <end position="669"/>
    </location>
</feature>
<evidence type="ECO:0000313" key="9">
    <source>
        <dbReference type="EMBL" id="GME66856.1"/>
    </source>
</evidence>
<evidence type="ECO:0000256" key="2">
    <source>
        <dbReference type="ARBA" id="ARBA00022692"/>
    </source>
</evidence>
<accession>A0A9W6WDA6</accession>
<dbReference type="InterPro" id="IPR011547">
    <property type="entry name" value="SLC26A/SulP_dom"/>
</dbReference>
<reference evidence="9" key="1">
    <citation type="submission" date="2023-04" db="EMBL/GenBank/DDBJ databases">
        <title>Candida boidinii NBRC 10035.</title>
        <authorList>
            <person name="Ichikawa N."/>
            <person name="Sato H."/>
            <person name="Tonouchi N."/>
        </authorList>
    </citation>
    <scope>NUCLEOTIDE SEQUENCE</scope>
    <source>
        <strain evidence="9">NBRC 10035</strain>
    </source>
</reference>
<keyword evidence="2 6" id="KW-0812">Transmembrane</keyword>
<keyword evidence="3 6" id="KW-1133">Transmembrane helix</keyword>
<feature type="compositionally biased region" description="Low complexity" evidence="5">
    <location>
        <begin position="315"/>
        <end position="326"/>
    </location>
</feature>
<dbReference type="InterPro" id="IPR000595">
    <property type="entry name" value="cNMP-bd_dom"/>
</dbReference>
<dbReference type="SUPFAM" id="SSF52091">
    <property type="entry name" value="SpoIIaa-like"/>
    <property type="match status" value="1"/>
</dbReference>
<dbReference type="Pfam" id="PF00916">
    <property type="entry name" value="Sulfate_transp"/>
    <property type="match status" value="1"/>
</dbReference>
<feature type="compositionally biased region" description="Low complexity" evidence="5">
    <location>
        <begin position="22"/>
        <end position="51"/>
    </location>
</feature>